<evidence type="ECO:0000256" key="2">
    <source>
        <dbReference type="ARBA" id="ARBA00010857"/>
    </source>
</evidence>
<dbReference type="FunFam" id="1.10.472.10:FF:000002">
    <property type="entry name" value="Transcription factor IIIB 90 kDa subunit"/>
    <property type="match status" value="1"/>
</dbReference>
<evidence type="ECO:0000256" key="8">
    <source>
        <dbReference type="ARBA" id="ARBA00023163"/>
    </source>
</evidence>
<feature type="domain" description="Cyclin-like" evidence="13">
    <location>
        <begin position="489"/>
        <end position="573"/>
    </location>
</feature>
<dbReference type="GO" id="GO:0005634">
    <property type="term" value="C:nucleus"/>
    <property type="evidence" value="ECO:0007669"/>
    <property type="project" value="UniProtKB-SubCell"/>
</dbReference>
<protein>
    <recommendedName>
        <fullName evidence="10">B-related factor 1</fullName>
    </recommendedName>
</protein>
<feature type="compositionally biased region" description="Low complexity" evidence="11">
    <location>
        <begin position="792"/>
        <end position="803"/>
    </location>
</feature>
<dbReference type="InterPro" id="IPR000812">
    <property type="entry name" value="TFIIB"/>
</dbReference>
<feature type="compositionally biased region" description="Basic residues" evidence="11">
    <location>
        <begin position="885"/>
        <end position="899"/>
    </location>
</feature>
<keyword evidence="6" id="KW-0805">Transcription regulation</keyword>
<evidence type="ECO:0000256" key="4">
    <source>
        <dbReference type="ARBA" id="ARBA00022771"/>
    </source>
</evidence>
<dbReference type="InterPro" id="IPR013763">
    <property type="entry name" value="Cyclin-like_dom"/>
</dbReference>
<accession>F0YC94</accession>
<feature type="region of interest" description="Disordered" evidence="11">
    <location>
        <begin position="786"/>
        <end position="830"/>
    </location>
</feature>
<dbReference type="Proteomes" id="UP000002729">
    <property type="component" value="Unassembled WGS sequence"/>
</dbReference>
<keyword evidence="3" id="KW-0479">Metal-binding</keyword>
<comment type="subcellular location">
    <subcellularLocation>
        <location evidence="1">Nucleus</location>
    </subcellularLocation>
</comment>
<dbReference type="Gene3D" id="1.10.472.170">
    <property type="match status" value="1"/>
</dbReference>
<keyword evidence="5" id="KW-0862">Zinc</keyword>
<dbReference type="GO" id="GO:0097550">
    <property type="term" value="C:transcription preinitiation complex"/>
    <property type="evidence" value="ECO:0007669"/>
    <property type="project" value="TreeGrafter"/>
</dbReference>
<dbReference type="GO" id="GO:0017025">
    <property type="term" value="F:TBP-class protein binding"/>
    <property type="evidence" value="ECO:0007669"/>
    <property type="project" value="InterPro"/>
</dbReference>
<dbReference type="InterPro" id="IPR011665">
    <property type="entry name" value="BRF1_TBP-bd_dom"/>
</dbReference>
<evidence type="ECO:0000256" key="12">
    <source>
        <dbReference type="SAM" id="SignalP"/>
    </source>
</evidence>
<evidence type="ECO:0000256" key="10">
    <source>
        <dbReference type="ARBA" id="ARBA00031009"/>
    </source>
</evidence>
<feature type="region of interest" description="Disordered" evidence="11">
    <location>
        <begin position="862"/>
        <end position="908"/>
    </location>
</feature>
<dbReference type="InParanoid" id="F0YC94"/>
<feature type="region of interest" description="Disordered" evidence="11">
    <location>
        <begin position="931"/>
        <end position="1025"/>
    </location>
</feature>
<keyword evidence="15" id="KW-1185">Reference proteome</keyword>
<proteinExistence type="inferred from homology"/>
<dbReference type="CDD" id="cd20553">
    <property type="entry name" value="CYCLIN_TFIIIB90_rpt1"/>
    <property type="match status" value="1"/>
</dbReference>
<evidence type="ECO:0000256" key="3">
    <source>
        <dbReference type="ARBA" id="ARBA00022723"/>
    </source>
</evidence>
<keyword evidence="7" id="KW-0010">Activator</keyword>
<organism evidence="15">
    <name type="scientific">Aureococcus anophagefferens</name>
    <name type="common">Harmful bloom alga</name>
    <dbReference type="NCBI Taxonomy" id="44056"/>
    <lineage>
        <taxon>Eukaryota</taxon>
        <taxon>Sar</taxon>
        <taxon>Stramenopiles</taxon>
        <taxon>Ochrophyta</taxon>
        <taxon>Pelagophyceae</taxon>
        <taxon>Pelagomonadales</taxon>
        <taxon>Pelagomonadaceae</taxon>
        <taxon>Aureococcus</taxon>
    </lineage>
</organism>
<feature type="compositionally biased region" description="Acidic residues" evidence="11">
    <location>
        <begin position="999"/>
        <end position="1025"/>
    </location>
</feature>
<dbReference type="PANTHER" id="PTHR11618:SF4">
    <property type="entry name" value="TRANSCRIPTION FACTOR IIIB 90 KDA SUBUNIT"/>
    <property type="match status" value="1"/>
</dbReference>
<feature type="compositionally biased region" description="Low complexity" evidence="11">
    <location>
        <begin position="981"/>
        <end position="998"/>
    </location>
</feature>
<name>F0YC94_AURAN</name>
<gene>
    <name evidence="14" type="ORF">AURANDRAFT_71825</name>
</gene>
<dbReference type="CDD" id="cd20554">
    <property type="entry name" value="CYCLIN_TFIIIB90_rpt2"/>
    <property type="match status" value="1"/>
</dbReference>
<dbReference type="InterPro" id="IPR013150">
    <property type="entry name" value="TFIIB_cyclin"/>
</dbReference>
<feature type="chain" id="PRO_5003262898" description="B-related factor 1" evidence="12">
    <location>
        <begin position="19"/>
        <end position="1025"/>
    </location>
</feature>
<evidence type="ECO:0000313" key="14">
    <source>
        <dbReference type="EMBL" id="EGB07428.1"/>
    </source>
</evidence>
<evidence type="ECO:0000256" key="5">
    <source>
        <dbReference type="ARBA" id="ARBA00022833"/>
    </source>
</evidence>
<dbReference type="GO" id="GO:0000995">
    <property type="term" value="F:RNA polymerase III general transcription initiation factor activity"/>
    <property type="evidence" value="ECO:0007669"/>
    <property type="project" value="TreeGrafter"/>
</dbReference>
<dbReference type="InterPro" id="IPR036915">
    <property type="entry name" value="Cyclin-like_sf"/>
</dbReference>
<dbReference type="KEGG" id="aaf:AURANDRAFT_71825"/>
<dbReference type="AlphaFoldDB" id="F0YC94"/>
<dbReference type="SMART" id="SM00385">
    <property type="entry name" value="CYCLIN"/>
    <property type="match status" value="2"/>
</dbReference>
<dbReference type="Pfam" id="PF00382">
    <property type="entry name" value="TFIIB"/>
    <property type="match status" value="2"/>
</dbReference>
<comment type="similarity">
    <text evidence="2">Belongs to the TFIIB family.</text>
</comment>
<dbReference type="GO" id="GO:0000126">
    <property type="term" value="C:transcription factor TFIIIB complex"/>
    <property type="evidence" value="ECO:0007669"/>
    <property type="project" value="TreeGrafter"/>
</dbReference>
<keyword evidence="4" id="KW-0863">Zinc-finger</keyword>
<feature type="signal peptide" evidence="12">
    <location>
        <begin position="1"/>
        <end position="18"/>
    </location>
</feature>
<feature type="region of interest" description="Disordered" evidence="11">
    <location>
        <begin position="750"/>
        <end position="771"/>
    </location>
</feature>
<dbReference type="GO" id="GO:0070897">
    <property type="term" value="P:transcription preinitiation complex assembly"/>
    <property type="evidence" value="ECO:0007669"/>
    <property type="project" value="InterPro"/>
</dbReference>
<dbReference type="Gene3D" id="1.10.472.10">
    <property type="entry name" value="Cyclin-like"/>
    <property type="match status" value="1"/>
</dbReference>
<dbReference type="Gene3D" id="1.20.5.650">
    <property type="entry name" value="Single helix bin"/>
    <property type="match status" value="1"/>
</dbReference>
<dbReference type="Pfam" id="PF07741">
    <property type="entry name" value="BRF1"/>
    <property type="match status" value="1"/>
</dbReference>
<dbReference type="PANTHER" id="PTHR11618">
    <property type="entry name" value="TRANSCRIPTION INITIATION FACTOR IIB-RELATED"/>
    <property type="match status" value="1"/>
</dbReference>
<evidence type="ECO:0000313" key="15">
    <source>
        <dbReference type="Proteomes" id="UP000002729"/>
    </source>
</evidence>
<dbReference type="SUPFAM" id="SSF57783">
    <property type="entry name" value="Zinc beta-ribbon"/>
    <property type="match status" value="1"/>
</dbReference>
<feature type="region of interest" description="Disordered" evidence="11">
    <location>
        <begin position="682"/>
        <end position="735"/>
    </location>
</feature>
<dbReference type="PRINTS" id="PR00685">
    <property type="entry name" value="TIFACTORIIB"/>
</dbReference>
<evidence type="ECO:0000256" key="1">
    <source>
        <dbReference type="ARBA" id="ARBA00004123"/>
    </source>
</evidence>
<evidence type="ECO:0000256" key="11">
    <source>
        <dbReference type="SAM" id="MobiDB-lite"/>
    </source>
</evidence>
<sequence length="1025" mass="111098">MQRPRRTMLAALLAGAAAYTPTHLRGVLTVAKAQLVEQQREELLDRQEGIGSLLEYGKPFAYYYRILEKQRRRAEAVTELLNDVSLVEREIDGLMERLEYGEDPEQILKHVEGDALLGRVLDEFSPATYARATEPVGARPYGATPAPLRGSARGNRRIRFESPRARRFDGLVLSSPRGIPILVGRFDGATDSAMLACAAEGDSYFRVRDGKGANVLLRTSWVPGLKGSKACASFAADVAAWFSDSRYGAEVDAGDDGDGWFEGLDVVEVLITDAAKLARRGKPKNKMKPDKGKRTFKDKEKLGVLRARPANVAADAEAWELATEVPCWKLSLQSRPLTACLSREPRWRTTMALQLASIMSARSWRPSSRARATGSTLELDRVDRDTSSAMKCPNPECGSIDIDWQEAGGDAVCVRCGTVCEESTIVSSIEFAESGGGASSVVGQFVSASCTKPFGGLGGSGWGGSRGGGRPRYGFLRSSRETTLATGRRKIAQVASSLRLGAHFVDGAHRLFGMAAQRNFTQGRKTLHVVCACLYVMCRREKSAHMLIDFSDVLQVNVYALGATFLKFRRLLNLELPIIDPSLYIHRFAAKLELGDKCGAVATTALRVVQRMKRDWIETGRRPAGVCAAALLVGARAHGFHRTQDDVVKALRVCGMTVAKRLADFQATPAAQLSLAEFNRRSDDLAEEHPPSFQRAERSRENARRLQQGLAPLDDEPRRDGAAWAPLPPPAAGGETALVASSSDIVEGSIALEAAPPTRTSRVGKRQRELDSAREKCYEEIREMLENEDAEAPATSAVAAKAPIPRDDDDDDGDGDEAEDDFADVADDEIDGFILTDEEVKQKSEIWTTMNKDYLAQRDEKDKLAAARAEASAGPDGGPSDKAAKRGRKASAGKAKGARASKDSRTAKEALIDVVEKKRFSKKINYGVLEGIFGDDAPEPAAPRPRKRAAVAPASTAAPAEAQRAEKRARLASVADETTVEDGAAPRAAHAAAAAAAPAEDDYDEDDYAGDDYDDEDDYGGEEYD</sequence>
<dbReference type="EMBL" id="GL833131">
    <property type="protein sequence ID" value="EGB07428.1"/>
    <property type="molecule type" value="Genomic_DNA"/>
</dbReference>
<dbReference type="GeneID" id="20228416"/>
<dbReference type="GO" id="GO:0008270">
    <property type="term" value="F:zinc ion binding"/>
    <property type="evidence" value="ECO:0007669"/>
    <property type="project" value="UniProtKB-KW"/>
</dbReference>
<keyword evidence="9" id="KW-0539">Nucleus</keyword>
<dbReference type="eggNOG" id="KOG1598">
    <property type="taxonomic scope" value="Eukaryota"/>
</dbReference>
<dbReference type="RefSeq" id="XP_009038045.1">
    <property type="nucleotide sequence ID" value="XM_009039797.1"/>
</dbReference>
<feature type="domain" description="Cyclin-like" evidence="13">
    <location>
        <begin position="583"/>
        <end position="667"/>
    </location>
</feature>
<dbReference type="GO" id="GO:0001006">
    <property type="term" value="F:RNA polymerase III type 3 promoter sequence-specific DNA binding"/>
    <property type="evidence" value="ECO:0007669"/>
    <property type="project" value="TreeGrafter"/>
</dbReference>
<evidence type="ECO:0000256" key="7">
    <source>
        <dbReference type="ARBA" id="ARBA00023159"/>
    </source>
</evidence>
<evidence type="ECO:0000256" key="6">
    <source>
        <dbReference type="ARBA" id="ARBA00023015"/>
    </source>
</evidence>
<dbReference type="FunFam" id="1.10.472.10:FF:000007">
    <property type="entry name" value="Transcription factor IIIB 90 kDa subunit"/>
    <property type="match status" value="1"/>
</dbReference>
<evidence type="ECO:0000259" key="13">
    <source>
        <dbReference type="SMART" id="SM00385"/>
    </source>
</evidence>
<dbReference type="OrthoDB" id="511529at2759"/>
<feature type="compositionally biased region" description="Low complexity" evidence="11">
    <location>
        <begin position="950"/>
        <end position="962"/>
    </location>
</feature>
<keyword evidence="8" id="KW-0804">Transcription</keyword>
<dbReference type="SUPFAM" id="SSF47954">
    <property type="entry name" value="Cyclin-like"/>
    <property type="match status" value="2"/>
</dbReference>
<feature type="compositionally biased region" description="Acidic residues" evidence="11">
    <location>
        <begin position="807"/>
        <end position="830"/>
    </location>
</feature>
<feature type="compositionally biased region" description="Basic and acidic residues" evidence="11">
    <location>
        <begin position="682"/>
        <end position="704"/>
    </location>
</feature>
<evidence type="ECO:0000256" key="9">
    <source>
        <dbReference type="ARBA" id="ARBA00023242"/>
    </source>
</evidence>
<reference evidence="14 15" key="1">
    <citation type="journal article" date="2011" name="Proc. Natl. Acad. Sci. U.S.A.">
        <title>Niche of harmful alga Aureococcus anophagefferens revealed through ecogenomics.</title>
        <authorList>
            <person name="Gobler C.J."/>
            <person name="Berry D.L."/>
            <person name="Dyhrman S.T."/>
            <person name="Wilhelm S.W."/>
            <person name="Salamov A."/>
            <person name="Lobanov A.V."/>
            <person name="Zhang Y."/>
            <person name="Collier J.L."/>
            <person name="Wurch L.L."/>
            <person name="Kustka A.B."/>
            <person name="Dill B.D."/>
            <person name="Shah M."/>
            <person name="VerBerkmoes N.C."/>
            <person name="Kuo A."/>
            <person name="Terry A."/>
            <person name="Pangilinan J."/>
            <person name="Lindquist E.A."/>
            <person name="Lucas S."/>
            <person name="Paulsen I.T."/>
            <person name="Hattenrath-Lehmann T.K."/>
            <person name="Talmage S.C."/>
            <person name="Walker E.A."/>
            <person name="Koch F."/>
            <person name="Burson A.M."/>
            <person name="Marcoval M.A."/>
            <person name="Tang Y.Z."/>
            <person name="Lecleir G.R."/>
            <person name="Coyne K.J."/>
            <person name="Berg G.M."/>
            <person name="Bertrand E.M."/>
            <person name="Saito M.A."/>
            <person name="Gladyshev V.N."/>
            <person name="Grigoriev I.V."/>
        </authorList>
    </citation>
    <scope>NUCLEOTIDE SEQUENCE [LARGE SCALE GENOMIC DNA]</scope>
    <source>
        <strain evidence="15">CCMP 1984</strain>
    </source>
</reference>
<keyword evidence="12" id="KW-0732">Signal</keyword>